<evidence type="ECO:0000313" key="3">
    <source>
        <dbReference type="Proteomes" id="UP001428341"/>
    </source>
</evidence>
<proteinExistence type="predicted"/>
<dbReference type="EMBL" id="JBCGBO010000025">
    <property type="protein sequence ID" value="KAK9175286.1"/>
    <property type="molecule type" value="Genomic_DNA"/>
</dbReference>
<reference evidence="2 3" key="1">
    <citation type="submission" date="2024-05" db="EMBL/GenBank/DDBJ databases">
        <title>Haplotype-resolved chromosome-level genome assembly of Huyou (Citrus changshanensis).</title>
        <authorList>
            <person name="Miao C."/>
            <person name="Chen W."/>
            <person name="Wu Y."/>
            <person name="Wang L."/>
            <person name="Zhao S."/>
            <person name="Grierson D."/>
            <person name="Xu C."/>
            <person name="Chen K."/>
        </authorList>
    </citation>
    <scope>NUCLEOTIDE SEQUENCE [LARGE SCALE GENOMIC DNA]</scope>
    <source>
        <strain evidence="2">01-14</strain>
        <tissue evidence="2">Leaf</tissue>
    </source>
</reference>
<feature type="compositionally biased region" description="Basic and acidic residues" evidence="1">
    <location>
        <begin position="26"/>
        <end position="43"/>
    </location>
</feature>
<keyword evidence="3" id="KW-1185">Reference proteome</keyword>
<organism evidence="2 3">
    <name type="scientific">Citrus x changshan-huyou</name>
    <dbReference type="NCBI Taxonomy" id="2935761"/>
    <lineage>
        <taxon>Eukaryota</taxon>
        <taxon>Viridiplantae</taxon>
        <taxon>Streptophyta</taxon>
        <taxon>Embryophyta</taxon>
        <taxon>Tracheophyta</taxon>
        <taxon>Spermatophyta</taxon>
        <taxon>Magnoliopsida</taxon>
        <taxon>eudicotyledons</taxon>
        <taxon>Gunneridae</taxon>
        <taxon>Pentapetalae</taxon>
        <taxon>rosids</taxon>
        <taxon>malvids</taxon>
        <taxon>Sapindales</taxon>
        <taxon>Rutaceae</taxon>
        <taxon>Aurantioideae</taxon>
        <taxon>Citrus</taxon>
    </lineage>
</organism>
<name>A0AAP0LHQ8_9ROSI</name>
<feature type="compositionally biased region" description="Basic residues" evidence="1">
    <location>
        <begin position="122"/>
        <end position="131"/>
    </location>
</feature>
<feature type="region of interest" description="Disordered" evidence="1">
    <location>
        <begin position="1"/>
        <end position="131"/>
    </location>
</feature>
<feature type="compositionally biased region" description="Polar residues" evidence="1">
    <location>
        <begin position="78"/>
        <end position="92"/>
    </location>
</feature>
<sequence length="131" mass="14506">MAQRKPATNHPPPHSLAKKGASEQIDSTKEHKPKSHLTDRESILDPEDEYSENTASSLNASDIIVKPIVSESPETKKPSPTLSERSGWVSRSRSNKDKFNPPPFMVLGLPVQDNKPTLPKQGNKKRSSKTK</sequence>
<dbReference type="AlphaFoldDB" id="A0AAP0LHQ8"/>
<dbReference type="Proteomes" id="UP001428341">
    <property type="component" value="Unassembled WGS sequence"/>
</dbReference>
<evidence type="ECO:0000313" key="2">
    <source>
        <dbReference type="EMBL" id="KAK9175286.1"/>
    </source>
</evidence>
<gene>
    <name evidence="2" type="ORF">WN944_027292</name>
</gene>
<comment type="caution">
    <text evidence="2">The sequence shown here is derived from an EMBL/GenBank/DDBJ whole genome shotgun (WGS) entry which is preliminary data.</text>
</comment>
<accession>A0AAP0LHQ8</accession>
<protein>
    <submittedName>
        <fullName evidence="2">Uncharacterized protein</fullName>
    </submittedName>
</protein>
<evidence type="ECO:0000256" key="1">
    <source>
        <dbReference type="SAM" id="MobiDB-lite"/>
    </source>
</evidence>